<dbReference type="GO" id="GO:0071555">
    <property type="term" value="P:cell wall organization"/>
    <property type="evidence" value="ECO:0007669"/>
    <property type="project" value="UniProtKB-KW"/>
</dbReference>
<gene>
    <name evidence="7" type="ORF">DK843_19675</name>
</gene>
<dbReference type="GO" id="GO:0019867">
    <property type="term" value="C:outer membrane"/>
    <property type="evidence" value="ECO:0007669"/>
    <property type="project" value="TreeGrafter"/>
</dbReference>
<dbReference type="Gene3D" id="1.10.101.10">
    <property type="entry name" value="PGBD-like superfamily/PGBD"/>
    <property type="match status" value="1"/>
</dbReference>
<dbReference type="FunFam" id="3.40.80.10:FF:000003">
    <property type="entry name" value="N-acetylmuramoyl-L-alanine amidase"/>
    <property type="match status" value="1"/>
</dbReference>
<dbReference type="InterPro" id="IPR036366">
    <property type="entry name" value="PGBDSf"/>
</dbReference>
<feature type="domain" description="N-acetylmuramoyl-L-alanine amidase" evidence="6">
    <location>
        <begin position="36"/>
        <end position="188"/>
    </location>
</feature>
<comment type="catalytic activity">
    <reaction evidence="1">
        <text>Hydrolyzes the link between N-acetylmuramoyl residues and L-amino acid residues in certain cell-wall glycopeptides.</text>
        <dbReference type="EC" id="3.5.1.28"/>
    </reaction>
</comment>
<keyword evidence="4" id="KW-0378">Hydrolase</keyword>
<dbReference type="PANTHER" id="PTHR30417">
    <property type="entry name" value="N-ACETYLMURAMOYL-L-ALANINE AMIDASE AMID"/>
    <property type="match status" value="1"/>
</dbReference>
<accession>A0A344UM17</accession>
<dbReference type="SMART" id="SM00644">
    <property type="entry name" value="Ami_2"/>
    <property type="match status" value="1"/>
</dbReference>
<dbReference type="InterPro" id="IPR036505">
    <property type="entry name" value="Amidase/PGRP_sf"/>
</dbReference>
<evidence type="ECO:0000256" key="5">
    <source>
        <dbReference type="ARBA" id="ARBA00023316"/>
    </source>
</evidence>
<dbReference type="PROSITE" id="PS51318">
    <property type="entry name" value="TAT"/>
    <property type="match status" value="1"/>
</dbReference>
<comment type="similarity">
    <text evidence="2">Belongs to the N-acetylmuramoyl-L-alanine amidase 2 family.</text>
</comment>
<dbReference type="GO" id="GO:0009254">
    <property type="term" value="P:peptidoglycan turnover"/>
    <property type="evidence" value="ECO:0007669"/>
    <property type="project" value="TreeGrafter"/>
</dbReference>
<dbReference type="Gene3D" id="3.40.80.10">
    <property type="entry name" value="Peptidoglycan recognition protein-like"/>
    <property type="match status" value="1"/>
</dbReference>
<dbReference type="PANTHER" id="PTHR30417:SF1">
    <property type="entry name" value="N-ACETYLMURAMOYL-L-ALANINE AMIDASE AMID"/>
    <property type="match status" value="1"/>
</dbReference>
<dbReference type="Pfam" id="PF01471">
    <property type="entry name" value="PG_binding_1"/>
    <property type="match status" value="1"/>
</dbReference>
<proteinExistence type="inferred from homology"/>
<evidence type="ECO:0000313" key="7">
    <source>
        <dbReference type="EMBL" id="AXE36315.1"/>
    </source>
</evidence>
<evidence type="ECO:0000259" key="6">
    <source>
        <dbReference type="SMART" id="SM00644"/>
    </source>
</evidence>
<dbReference type="CDD" id="cd06583">
    <property type="entry name" value="PGRP"/>
    <property type="match status" value="1"/>
</dbReference>
<evidence type="ECO:0000256" key="3">
    <source>
        <dbReference type="ARBA" id="ARBA00011901"/>
    </source>
</evidence>
<protein>
    <recommendedName>
        <fullName evidence="3">N-acetylmuramoyl-L-alanine amidase</fullName>
        <ecNumber evidence="3">3.5.1.28</ecNumber>
    </recommendedName>
</protein>
<dbReference type="SUPFAM" id="SSF55846">
    <property type="entry name" value="N-acetylmuramoyl-L-alanine amidase-like"/>
    <property type="match status" value="1"/>
</dbReference>
<dbReference type="Proteomes" id="UP000252038">
    <property type="component" value="Chromosome"/>
</dbReference>
<dbReference type="InterPro" id="IPR006311">
    <property type="entry name" value="TAT_signal"/>
</dbReference>
<keyword evidence="5" id="KW-0961">Cell wall biogenesis/degradation</keyword>
<evidence type="ECO:0000256" key="2">
    <source>
        <dbReference type="ARBA" id="ARBA00007553"/>
    </source>
</evidence>
<dbReference type="KEGG" id="chrb:DK843_19675"/>
<dbReference type="AlphaFoldDB" id="A0A344UM17"/>
<dbReference type="EMBL" id="CP029554">
    <property type="protein sequence ID" value="AXE36315.1"/>
    <property type="molecule type" value="Genomic_DNA"/>
</dbReference>
<reference evidence="7 8" key="1">
    <citation type="submission" date="2018-05" db="EMBL/GenBank/DDBJ databases">
        <title>Genome sequencing, assembly and analysis of the novel insecticidal bacterium, Chromobacterium phragmitis.</title>
        <authorList>
            <person name="Sparks M.E."/>
            <person name="Blackburn M.B."/>
            <person name="Gundersen-Rindal D.E."/>
        </authorList>
    </citation>
    <scope>NUCLEOTIDE SEQUENCE [LARGE SCALE GENOMIC DNA]</scope>
    <source>
        <strain evidence="7">IIBBL 274-1</strain>
    </source>
</reference>
<dbReference type="GO" id="GO:0008745">
    <property type="term" value="F:N-acetylmuramoyl-L-alanine amidase activity"/>
    <property type="evidence" value="ECO:0007669"/>
    <property type="project" value="UniProtKB-EC"/>
</dbReference>
<dbReference type="GO" id="GO:0009253">
    <property type="term" value="P:peptidoglycan catabolic process"/>
    <property type="evidence" value="ECO:0007669"/>
    <property type="project" value="InterPro"/>
</dbReference>
<dbReference type="InterPro" id="IPR002502">
    <property type="entry name" value="Amidase_domain"/>
</dbReference>
<evidence type="ECO:0000313" key="8">
    <source>
        <dbReference type="Proteomes" id="UP000252038"/>
    </source>
</evidence>
<name>A0A344UM17_9NEIS</name>
<evidence type="ECO:0000256" key="1">
    <source>
        <dbReference type="ARBA" id="ARBA00001561"/>
    </source>
</evidence>
<dbReference type="EC" id="3.5.1.28" evidence="3"/>
<dbReference type="InterPro" id="IPR051206">
    <property type="entry name" value="NAMLAA_amidase_2"/>
</dbReference>
<dbReference type="InterPro" id="IPR002477">
    <property type="entry name" value="Peptidoglycan-bd-like"/>
</dbReference>
<dbReference type="SUPFAM" id="SSF47090">
    <property type="entry name" value="PGBD-like"/>
    <property type="match status" value="1"/>
</dbReference>
<evidence type="ECO:0000256" key="4">
    <source>
        <dbReference type="ARBA" id="ARBA00022801"/>
    </source>
</evidence>
<dbReference type="InterPro" id="IPR036365">
    <property type="entry name" value="PGBD-like_sf"/>
</dbReference>
<sequence>MADRRQFLRGAGLAAMSGWLPAGAASNEAAILRIDATRESANQDSRARVLVFHYTAEDFETSLKLLTEPRYRTSAHYLIPDAGTLARDPSALRLVAEERRAWHAGVSHWRGERYLNDNSIGIEIVNRGYPSPEQDDWPLTRRQWRDFDDAQIRLAGWLAADIVERHGIAPDNVVGHADIAPGRKADPGPRFPWERLYREFGVGAWPDGDDVRRLLAAQPRAADPVSWQRRLSAYGYDAPLTGNWDGKTRDAIATFQMHFRQSRFDGEPDAESSAILDALLLKYRGADIDEGEGGGA</sequence>
<dbReference type="Pfam" id="PF01510">
    <property type="entry name" value="Amidase_2"/>
    <property type="match status" value="1"/>
</dbReference>
<organism evidence="7 8">
    <name type="scientific">Chromobacterium phragmitis</name>
    <dbReference type="NCBI Taxonomy" id="2202141"/>
    <lineage>
        <taxon>Bacteria</taxon>
        <taxon>Pseudomonadati</taxon>
        <taxon>Pseudomonadota</taxon>
        <taxon>Betaproteobacteria</taxon>
        <taxon>Neisseriales</taxon>
        <taxon>Chromobacteriaceae</taxon>
        <taxon>Chromobacterium</taxon>
    </lineage>
</organism>